<dbReference type="Proteomes" id="UP000292598">
    <property type="component" value="Segment"/>
</dbReference>
<dbReference type="EMBL" id="MK388109">
    <property type="protein sequence ID" value="QAV37177.1"/>
    <property type="molecule type" value="Genomic_DNA"/>
</dbReference>
<evidence type="ECO:0000313" key="28">
    <source>
        <dbReference type="EMBL" id="QAV38879.1"/>
    </source>
</evidence>
<dbReference type="Proteomes" id="UP000096711">
    <property type="component" value="Segment"/>
</dbReference>
<dbReference type="EMBL" id="MK388106">
    <property type="protein sequence ID" value="QAV36513.1"/>
    <property type="molecule type" value="Genomic_DNA"/>
</dbReference>
<evidence type="ECO:0000313" key="22">
    <source>
        <dbReference type="EMBL" id="QAV37865.1"/>
    </source>
</evidence>
<evidence type="ECO:0000313" key="46">
    <source>
        <dbReference type="EMBL" id="QAV42597.1"/>
    </source>
</evidence>
<evidence type="ECO:0000313" key="37">
    <source>
        <dbReference type="EMBL" id="QAV41076.1"/>
    </source>
</evidence>
<dbReference type="KEGG" id="vg:932076"/>
<dbReference type="Proteomes" id="UP000294984">
    <property type="component" value="Genome"/>
</dbReference>
<dbReference type="Proteomes" id="UP000299834">
    <property type="component" value="Segment"/>
</dbReference>
<dbReference type="EMBL" id="MK388139">
    <property type="protein sequence ID" value="QAV42090.1"/>
    <property type="molecule type" value="Genomic_DNA"/>
</dbReference>
<dbReference type="EMBL" id="MK388103">
    <property type="protein sequence ID" value="QAV36163.1"/>
    <property type="molecule type" value="Genomic_DNA"/>
</dbReference>
<keyword evidence="1" id="KW-0472">Membrane</keyword>
<dbReference type="EMBL" id="MK388142">
    <property type="protein sequence ID" value="QAV42597.1"/>
    <property type="molecule type" value="Genomic_DNA"/>
</dbReference>
<evidence type="ECO:0000313" key="23">
    <source>
        <dbReference type="EMBL" id="QAV38034.1"/>
    </source>
</evidence>
<dbReference type="OrthoDB" id="28788at10239"/>
<dbReference type="EMBL" id="MK388144">
    <property type="protein sequence ID" value="QAV42935.1"/>
    <property type="molecule type" value="Genomic_DNA"/>
</dbReference>
<dbReference type="Proteomes" id="UP000294249">
    <property type="component" value="Segment"/>
</dbReference>
<dbReference type="EMBL" id="MK388094">
    <property type="protein sequence ID" value="QAV34485.1"/>
    <property type="molecule type" value="Genomic_DNA"/>
</dbReference>
<dbReference type="Proteomes" id="UP000291149">
    <property type="component" value="Segment"/>
</dbReference>
<dbReference type="EMBL" id="MK388117">
    <property type="protein sequence ID" value="QAV38372.1"/>
    <property type="molecule type" value="Genomic_DNA"/>
</dbReference>
<dbReference type="Proteomes" id="UP000293298">
    <property type="component" value="Segment"/>
</dbReference>
<dbReference type="EMBL" id="MK388120">
    <property type="protein sequence ID" value="QAV38879.1"/>
    <property type="molecule type" value="Genomic_DNA"/>
</dbReference>
<evidence type="ECO:0000313" key="55">
    <source>
        <dbReference type="Proteomes" id="UP000299834"/>
    </source>
</evidence>
<dbReference type="EMBL" id="MK388105">
    <property type="protein sequence ID" value="QAV36344.1"/>
    <property type="molecule type" value="Genomic_DNA"/>
</dbReference>
<dbReference type="EMBL" id="MK388095">
    <property type="protein sequence ID" value="QAV34654.1"/>
    <property type="molecule type" value="Genomic_DNA"/>
</dbReference>
<reference evidence="49 55" key="5">
    <citation type="submission" date="2019-04" db="EMBL/GenBank/DDBJ databases">
        <title>Identification of a recombinant Myxoma virus infecting Iberian hare.</title>
        <authorList>
            <person name="Agueda-Pinto A."/>
            <person name="Lemos de Matos A."/>
            <person name="Abrantes M."/>
            <person name="Kraberger S."/>
            <person name="Gortazar C."/>
            <person name="McFadden G."/>
            <person name="Varsani A."/>
            <person name="Esteves P.J."/>
        </authorList>
    </citation>
    <scope>NUCLEOTIDE SEQUENCE [LARGE SCALE GENOMIC DNA]</scope>
    <source>
        <strain evidence="49">Toledo</strain>
    </source>
</reference>
<dbReference type="EMBL" id="MK388122">
    <property type="protein sequence ID" value="QAV39217.1"/>
    <property type="molecule type" value="Genomic_DNA"/>
</dbReference>
<dbReference type="Proteomes" id="UP000294008">
    <property type="component" value="Genome"/>
</dbReference>
<reference evidence="2 52" key="1">
    <citation type="journal article" date="2009" name="J. Virol.">
        <title>Genome comparison of a nonpathogenic myxoma virus field strain with its ancestor, the virulent Lausanne strain.</title>
        <authorList>
            <person name="Morales M."/>
            <person name="Ramirez M.A."/>
            <person name="Cano M.J."/>
            <person name="Parraga M."/>
            <person name="Castilla J."/>
            <person name="Perez-Ordoyo L.I."/>
            <person name="Torres J.M."/>
            <person name="Barcena J."/>
        </authorList>
    </citation>
    <scope>NUCLEOTIDE SEQUENCE [LARGE SCALE GENOMIC DNA]</scope>
    <source>
        <strain evidence="2">6918</strain>
    </source>
</reference>
<dbReference type="InterPro" id="IPR020320">
    <property type="entry name" value="Swinepox_virus_C2"/>
</dbReference>
<evidence type="ECO:0000313" key="20">
    <source>
        <dbReference type="EMBL" id="QAV37358.1"/>
    </source>
</evidence>
<feature type="transmembrane region" description="Helical" evidence="1">
    <location>
        <begin position="12"/>
        <end position="36"/>
    </location>
</feature>
<dbReference type="EMBL" id="MK388117">
    <property type="protein sequence ID" value="QAV38529.1"/>
    <property type="molecule type" value="Genomic_DNA"/>
</dbReference>
<dbReference type="EMBL" id="MK388122">
    <property type="protein sequence ID" value="QAV39374.1"/>
    <property type="molecule type" value="Genomic_DNA"/>
</dbReference>
<evidence type="ECO:0000313" key="5">
    <source>
        <dbReference type="EMBL" id="AFU77604.1"/>
    </source>
</evidence>
<evidence type="ECO:0000313" key="27">
    <source>
        <dbReference type="EMBL" id="QAV38710.1"/>
    </source>
</evidence>
<dbReference type="EMBL" id="MK836424">
    <property type="protein sequence ID" value="QCO69336.1"/>
    <property type="molecule type" value="Genomic_DNA"/>
</dbReference>
<dbReference type="Proteomes" id="UP000294048">
    <property type="component" value="Segment"/>
</dbReference>
<reference evidence="53 54" key="4">
    <citation type="journal article" date="2019" name="J. Virol.">
        <title>Punctuated evolution of myxoma virus: rapid and disjunct evolution of a recent viral lineage in Australia.</title>
        <authorList>
            <person name="Eden J.-S."/>
            <person name="Kerr P.J."/>
            <person name="Holmes E.C."/>
        </authorList>
    </citation>
    <scope>NUCLEOTIDE SEQUENCE [LARGE SCALE GENOMIC DNA]</scope>
    <source>
        <strain evidence="12">Aust/ACT/Acton/04-2014</strain>
        <strain evidence="21">Aust/ACT/Acton/07-2008</strain>
        <strain evidence="19">Aust/ACT/Acton/08-2014</strain>
        <strain evidence="18">Aust/ACT/Acton/12-2012</strain>
        <strain evidence="17">Aust/ACT/Mulligans Flat</strain>
        <strain evidence="9">Aust/ACT/Mulligans Flat/04-2013/1</strain>
        <strain evidence="7">Aust/ACT/Mulligans Flat/04-2013/2</strain>
        <strain evidence="33">Aust/ACT/Symonston/01-2016</strain>
        <strain evidence="15">Aust/NSW/Avenel/11-1990</strain>
        <strain evidence="30">Aust/NSW/Bluegums/04-2015</strain>
        <strain evidence="25">Aust/NSW/Carwoola/12-2014</strain>
        <strain evidence="26">Aust/NSW/Deniliquin/02-2015</strain>
        <strain evidence="10">Aust/NSW/Euchareena</strain>
        <strain evidence="29">Aust/NSW/Murrumbateman/10-2014</strain>
        <strain evidence="31">Aust/SA/ABC Range/12-2014</strain>
        <strain evidence="14">Aust/SA/Adelaide Hills/05-2012</strain>
        <strain evidence="44">Aust/SA/Brooklyn Park/05-2016</strain>
        <strain evidence="8">Aust/SA/Coomandook/12-2013</strain>
        <strain evidence="43">Aust/SA/Echunga/05-2016</strain>
        <strain evidence="37">Aust/SA/Flinders Ranges/12-2015/1</strain>
        <strain evidence="38">Aust/SA/Flinders Ranges/12-2015/2</strain>
        <strain evidence="40">Aust/SA/Kangarilla/09-2015</strain>
        <strain evidence="45">Aust/SA/Lameroo/04-2016</strain>
        <strain evidence="22">Aust/SA/Monarto Zoo/11-2013</strain>
        <strain evidence="27">Aust/SA/Mt Gambier/01-2015</strain>
        <strain evidence="47">Aust/SA/Mt Gambier/03-2015</strain>
        <strain evidence="39">Aust/SA/Mt Gambier/09-2015</strain>
        <strain evidence="46">Aust/SA/Olympic Dam/08-2015</strain>
        <strain evidence="48">Aust/SA/Port Augusta/10-2014</strain>
        <strain evidence="34">Aust/SA/Pukatja/03-2016</strain>
        <strain evidence="28">Aust/SA/Qualco/01-2015</strain>
        <strain evidence="35">Aust/SA/Quorn/03-2016</strain>
        <strain evidence="36">Aust/SA/Sandy Creek/04-2016</strain>
        <strain evidence="41">Aust/SA/Stewarts Range Rd/09-2015</strain>
        <strain evidence="11">Aust/SA/Turretfield</strain>
        <strain evidence="42">Aust/SA/Waterfall Gully/09-2015</strain>
        <strain evidence="32">Aust/SA/Wilpena/11-2014</strain>
        <strain evidence="16">Aust/Vic/Hattah/10-2012</strain>
        <strain evidence="20">Aust/Vic/Hoppers Crossing/03-2012</strain>
        <strain evidence="13">Aust/Vic/Wonga Park/03-2012</strain>
        <strain evidence="24">MYXV/AUS/1949</strain>
        <strain evidence="23">SLS/AUS/1956</strain>
    </source>
</reference>
<dbReference type="EMBL" id="MK388114">
    <property type="protein sequence ID" value="QAV38022.1"/>
    <property type="molecule type" value="Genomic_DNA"/>
</dbReference>
<dbReference type="EMBL" id="MK388143">
    <property type="protein sequence ID" value="QAV42923.1"/>
    <property type="molecule type" value="Genomic_DNA"/>
</dbReference>
<dbReference type="EMBL" id="MK388130">
    <property type="protein sequence ID" value="QAV40726.1"/>
    <property type="molecule type" value="Genomic_DNA"/>
</dbReference>
<dbReference type="Proteomes" id="UP000292929">
    <property type="component" value="Segment"/>
</dbReference>
<dbReference type="EMBL" id="MK388095">
    <property type="protein sequence ID" value="QAV34811.1"/>
    <property type="molecule type" value="Genomic_DNA"/>
</dbReference>
<protein>
    <submittedName>
        <fullName evidence="4">M4.1</fullName>
    </submittedName>
</protein>
<dbReference type="EMBL" id="MK388111">
    <property type="protein sequence ID" value="QAV37358.1"/>
    <property type="molecule type" value="Genomic_DNA"/>
</dbReference>
<reference evidence="4 51" key="2">
    <citation type="journal article" date="2011" name="Emerg. Infect. Dis.">
        <title>Genome sequence of SG33 strain and recombination between wild-type and vaccine myxoma viruses.</title>
        <authorList>
            <person name="Camus-Bouclainville C."/>
            <person name="Gretillat M."/>
            <person name="Py R."/>
            <person name="Gelfi J."/>
            <person name="Guerin J.L."/>
            <person name="Bertagnoli S."/>
        </authorList>
    </citation>
    <scope>NUCLEOTIDE SEQUENCE [LARGE SCALE GENOMIC DNA]</scope>
    <source>
        <strain evidence="4">SG33</strain>
    </source>
</reference>
<dbReference type="EMBL" id="MK388100">
    <property type="protein sequence ID" value="QAV35499.1"/>
    <property type="molecule type" value="Genomic_DNA"/>
</dbReference>
<dbReference type="EMBL" id="MK388133">
    <property type="protein sequence ID" value="QAV41233.1"/>
    <property type="molecule type" value="Genomic_DNA"/>
</dbReference>
<dbReference type="EMBL" id="MK388140">
    <property type="protein sequence ID" value="QAV42416.1"/>
    <property type="molecule type" value="Genomic_DNA"/>
</dbReference>
<dbReference type="EMBL" id="MK388102">
    <property type="protein sequence ID" value="QAV35994.1"/>
    <property type="molecule type" value="Genomic_DNA"/>
</dbReference>
<dbReference type="EMBL" id="MK388128">
    <property type="protein sequence ID" value="QAV40231.1"/>
    <property type="molecule type" value="Genomic_DNA"/>
</dbReference>
<dbReference type="EMBL" id="MK388123">
    <property type="protein sequence ID" value="QAV39543.1"/>
    <property type="molecule type" value="Genomic_DNA"/>
</dbReference>
<dbReference type="EMBL" id="MK388109">
    <property type="protein sequence ID" value="QAV37020.1"/>
    <property type="molecule type" value="Genomic_DNA"/>
</dbReference>
<dbReference type="Proteomes" id="UP000292406">
    <property type="component" value="Segment"/>
</dbReference>
<dbReference type="EMBL" id="MK388142">
    <property type="protein sequence ID" value="QAV42754.1"/>
    <property type="molecule type" value="Genomic_DNA"/>
</dbReference>
<dbReference type="Proteomes" id="UP000293069">
    <property type="component" value="Segment"/>
</dbReference>
<dbReference type="EMBL" id="MK388121">
    <property type="protein sequence ID" value="QAV39048.1"/>
    <property type="molecule type" value="Genomic_DNA"/>
</dbReference>
<reference evidence="5 50" key="3">
    <citation type="journal article" date="2012" name="PLoS Pathog.">
        <title>Evolutionary history and attenuation of myxoma virus on two continents.</title>
        <authorList>
            <person name="Kerr P.J."/>
            <person name="Ghedin E."/>
            <person name="Depasse J.V."/>
            <person name="Fitch A."/>
            <person name="Cattadori I.M."/>
            <person name="Hudson P.J."/>
            <person name="Tscharke D.C."/>
            <person name="Read A.F."/>
            <person name="Holmes E.C."/>
        </authorList>
    </citation>
    <scope>NUCLEOTIDE SEQUENCE [LARGE SCALE GENOMIC DNA]</scope>
    <source>
        <strain evidence="5">England/Cornwall/4-54/1</strain>
    </source>
</reference>
<evidence type="ECO:0000313" key="4">
    <source>
        <dbReference type="EMBL" id="ADK63642.1"/>
    </source>
</evidence>
<dbReference type="Proteomes" id="UP000293088">
    <property type="component" value="Segment"/>
</dbReference>
<dbReference type="EMBL" id="MK388093">
    <property type="protein sequence ID" value="QAV34316.1"/>
    <property type="molecule type" value="Genomic_DNA"/>
</dbReference>
<dbReference type="KEGG" id="vg:1670226"/>
<dbReference type="EMBL" id="MK388132">
    <property type="protein sequence ID" value="QAV40907.1"/>
    <property type="molecule type" value="Genomic_DNA"/>
</dbReference>
<dbReference type="EMBL" id="MK388103">
    <property type="protein sequence ID" value="QAV36006.1"/>
    <property type="molecule type" value="Genomic_DNA"/>
</dbReference>
<dbReference type="Proteomes" id="UP000291891">
    <property type="component" value="Segment"/>
</dbReference>
<dbReference type="Proteomes" id="UP000291566">
    <property type="component" value="Segment"/>
</dbReference>
<dbReference type="EMBL" id="MK388135">
    <property type="protein sequence ID" value="QAV41414.1"/>
    <property type="molecule type" value="Genomic_DNA"/>
</dbReference>
<dbReference type="Proteomes" id="UP000293333">
    <property type="component" value="Segment"/>
</dbReference>
<evidence type="ECO:0000313" key="36">
    <source>
        <dbReference type="EMBL" id="QAV40231.1"/>
    </source>
</evidence>
<dbReference type="EMBL" id="MK388101">
    <property type="protein sequence ID" value="QAV35668.1"/>
    <property type="molecule type" value="Genomic_DNA"/>
</dbReference>
<organism evidence="4 51">
    <name type="scientific">Myxoma virus</name>
    <dbReference type="NCBI Taxonomy" id="10273"/>
    <lineage>
        <taxon>Viruses</taxon>
        <taxon>Varidnaviria</taxon>
        <taxon>Bamfordvirae</taxon>
        <taxon>Nucleocytoviricota</taxon>
        <taxon>Pokkesviricetes</taxon>
        <taxon>Chitovirales</taxon>
        <taxon>Poxviridae</taxon>
        <taxon>Chordopoxvirinae</taxon>
        <taxon>Leporipoxvirus</taxon>
        <taxon>Leporipoxvirus myxoma</taxon>
    </lineage>
</organism>
<dbReference type="EMBL" id="MK388136">
    <property type="protein sequence ID" value="QAV41740.1"/>
    <property type="molecule type" value="Genomic_DNA"/>
</dbReference>
<dbReference type="EMBL" id="MK388104">
    <property type="protein sequence ID" value="QAV36175.1"/>
    <property type="molecule type" value="Genomic_DNA"/>
</dbReference>
<evidence type="ECO:0000313" key="44">
    <source>
        <dbReference type="EMBL" id="QAV42259.1"/>
    </source>
</evidence>
<dbReference type="EMBL" id="MK388097">
    <property type="protein sequence ID" value="QAV34992.1"/>
    <property type="molecule type" value="Genomic_DNA"/>
</dbReference>
<dbReference type="EMBL" id="MK388134">
    <property type="protein sequence ID" value="QAV41245.1"/>
    <property type="molecule type" value="Genomic_DNA"/>
</dbReference>
<evidence type="ECO:0000313" key="39">
    <source>
        <dbReference type="EMBL" id="QAV41414.1"/>
    </source>
</evidence>
<dbReference type="EMBL" id="MK388137">
    <property type="protein sequence ID" value="QAV41752.1"/>
    <property type="molecule type" value="Genomic_DNA"/>
</dbReference>
<dbReference type="EMBL" id="MK388118">
    <property type="protein sequence ID" value="QAV38541.1"/>
    <property type="molecule type" value="Genomic_DNA"/>
</dbReference>
<dbReference type="Proteomes" id="UP000294116">
    <property type="component" value="Genome"/>
</dbReference>
<dbReference type="Proteomes" id="UP000294127">
    <property type="component" value="Segment"/>
</dbReference>
<evidence type="ECO:0000313" key="33">
    <source>
        <dbReference type="EMBL" id="QAV39724.1"/>
    </source>
</evidence>
<dbReference type="EMBL" id="MK388129">
    <property type="protein sequence ID" value="QAV40400.1"/>
    <property type="molecule type" value="Genomic_DNA"/>
</dbReference>
<evidence type="ECO:0000313" key="25">
    <source>
        <dbReference type="EMBL" id="QAV38372.1"/>
    </source>
</evidence>
<dbReference type="EMBL" id="MK388133">
    <property type="protein sequence ID" value="QAV41076.1"/>
    <property type="molecule type" value="Genomic_DNA"/>
</dbReference>
<dbReference type="EMBL" id="MK388138">
    <property type="protein sequence ID" value="QAV42078.1"/>
    <property type="molecule type" value="Genomic_DNA"/>
</dbReference>
<keyword evidence="1" id="KW-0812">Transmembrane</keyword>
<dbReference type="EMBL" id="MK388102">
    <property type="protein sequence ID" value="QAV35837.1"/>
    <property type="molecule type" value="Genomic_DNA"/>
</dbReference>
<dbReference type="EMBL" id="MK388096">
    <property type="protein sequence ID" value="QAV34980.1"/>
    <property type="molecule type" value="Genomic_DNA"/>
</dbReference>
<dbReference type="EMBL" id="MK388099">
    <property type="protein sequence ID" value="QAV35330.1"/>
    <property type="molecule type" value="Genomic_DNA"/>
</dbReference>
<dbReference type="EMBL" id="MK388113">
    <property type="protein sequence ID" value="QAV37853.1"/>
    <property type="molecule type" value="Genomic_DNA"/>
</dbReference>
<dbReference type="Proteomes" id="UP000160630">
    <property type="component" value="Segment"/>
</dbReference>
<dbReference type="EMBL" id="EU552530">
    <property type="protein sequence ID" value="ACB28625.1"/>
    <property type="molecule type" value="Genomic_DNA"/>
</dbReference>
<evidence type="ECO:0000313" key="53">
    <source>
        <dbReference type="Proteomes" id="UP000291083"/>
    </source>
</evidence>
<evidence type="ECO:0000313" key="21">
    <source>
        <dbReference type="EMBL" id="QAV37527.1"/>
    </source>
</evidence>
<evidence type="ECO:0000313" key="10">
    <source>
        <dbReference type="EMBL" id="QAV34823.1"/>
    </source>
</evidence>
<evidence type="ECO:0000313" key="40">
    <source>
        <dbReference type="EMBL" id="QAV41583.1"/>
    </source>
</evidence>
<dbReference type="EMBL" id="MK388104">
    <property type="protein sequence ID" value="QAV36332.1"/>
    <property type="molecule type" value="Genomic_DNA"/>
</dbReference>
<dbReference type="Proteomes" id="UP000293753">
    <property type="component" value="Genome"/>
</dbReference>
<dbReference type="EMBL" id="MK388143">
    <property type="protein sequence ID" value="QAV42766.1"/>
    <property type="molecule type" value="Genomic_DNA"/>
</dbReference>
<dbReference type="Proteomes" id="UP000293058">
    <property type="component" value="Genome"/>
</dbReference>
<dbReference type="EMBL" id="MK388098">
    <property type="protein sequence ID" value="QAV35318.1"/>
    <property type="molecule type" value="Genomic_DNA"/>
</dbReference>
<dbReference type="Proteomes" id="UP000293012">
    <property type="component" value="Segment"/>
</dbReference>
<dbReference type="EMBL" id="MK388134">
    <property type="protein sequence ID" value="QAV41402.1"/>
    <property type="molecule type" value="Genomic_DNA"/>
</dbReference>
<dbReference type="EMBL" id="MK388131">
    <property type="protein sequence ID" value="QAV40895.1"/>
    <property type="molecule type" value="Genomic_DNA"/>
</dbReference>
<evidence type="ECO:0000313" key="45">
    <source>
        <dbReference type="EMBL" id="QAV42428.1"/>
    </source>
</evidence>
<evidence type="ECO:0000256" key="1">
    <source>
        <dbReference type="SAM" id="Phobius"/>
    </source>
</evidence>
<dbReference type="EMBL" id="MK388119">
    <property type="protein sequence ID" value="QAV38867.1"/>
    <property type="molecule type" value="Genomic_DNA"/>
</dbReference>
<evidence type="ECO:0000313" key="30">
    <source>
        <dbReference type="EMBL" id="QAV39217.1"/>
    </source>
</evidence>
<evidence type="ECO:0000313" key="41">
    <source>
        <dbReference type="EMBL" id="QAV41752.1"/>
    </source>
</evidence>
<evidence type="ECO:0000313" key="43">
    <source>
        <dbReference type="EMBL" id="QAV42090.1"/>
    </source>
</evidence>
<keyword evidence="1" id="KW-1133">Transmembrane helix</keyword>
<dbReference type="Proteomes" id="UP000293947">
    <property type="component" value="Genome"/>
</dbReference>
<evidence type="ECO:0000313" key="52">
    <source>
        <dbReference type="Proteomes" id="UP000160630"/>
    </source>
</evidence>
<dbReference type="Proteomes" id="UP000293991">
    <property type="component" value="Segment"/>
</dbReference>
<dbReference type="EMBL" id="MK388108">
    <property type="protein sequence ID" value="QAV36851.1"/>
    <property type="molecule type" value="Genomic_DNA"/>
</dbReference>
<dbReference type="Proteomes" id="UP000291087">
    <property type="component" value="Segment"/>
</dbReference>
<dbReference type="EMBL" id="MK388130">
    <property type="protein sequence ID" value="QAV40569.1"/>
    <property type="molecule type" value="Genomic_DNA"/>
</dbReference>
<dbReference type="EMBL" id="MK388129">
    <property type="protein sequence ID" value="QAV40557.1"/>
    <property type="molecule type" value="Genomic_DNA"/>
</dbReference>
<evidence type="ECO:0000313" key="29">
    <source>
        <dbReference type="EMBL" id="QAV39048.1"/>
    </source>
</evidence>
<dbReference type="EMBL" id="MK388123">
    <property type="protein sequence ID" value="QAV39386.1"/>
    <property type="molecule type" value="Genomic_DNA"/>
</dbReference>
<dbReference type="EMBL" id="MK388118">
    <property type="protein sequence ID" value="QAV38698.1"/>
    <property type="molecule type" value="Genomic_DNA"/>
</dbReference>
<dbReference type="Proteomes" id="UP000291608">
    <property type="component" value="Segment"/>
</dbReference>
<gene>
    <name evidence="6" type="primary">m004.1R</name>
    <name evidence="4" type="ORF">m004.1L</name>
    <name evidence="3" type="ORF">M4.1</name>
</gene>
<dbReference type="EMBL" id="MK388128">
    <property type="protein sequence ID" value="QAV40388.1"/>
    <property type="molecule type" value="Genomic_DNA"/>
</dbReference>
<dbReference type="EMBL" id="MK388120">
    <property type="protein sequence ID" value="QAV39036.1"/>
    <property type="molecule type" value="Genomic_DNA"/>
</dbReference>
<dbReference type="EMBL" id="MK388125">
    <property type="protein sequence ID" value="QAV39881.1"/>
    <property type="molecule type" value="Genomic_DNA"/>
</dbReference>
<dbReference type="EMBL" id="MK388108">
    <property type="protein sequence ID" value="QAV37008.1"/>
    <property type="molecule type" value="Genomic_DNA"/>
</dbReference>
<evidence type="ECO:0000313" key="11">
    <source>
        <dbReference type="EMBL" id="QAV34992.1"/>
    </source>
</evidence>
<dbReference type="Proteomes" id="UP000293478">
    <property type="component" value="Segment"/>
</dbReference>
<dbReference type="Proteomes" id="UP000292676">
    <property type="component" value="Segment"/>
</dbReference>
<dbReference type="EMBL" id="MK388107">
    <property type="protein sequence ID" value="QAV36682.1"/>
    <property type="molecule type" value="Genomic_DNA"/>
</dbReference>
<dbReference type="EMBL" id="MK388132">
    <property type="protein sequence ID" value="QAV41064.1"/>
    <property type="molecule type" value="Genomic_DNA"/>
</dbReference>
<dbReference type="Proteomes" id="UP000293529">
    <property type="component" value="Segment"/>
</dbReference>
<evidence type="ECO:0000313" key="3">
    <source>
        <dbReference type="EMBL" id="ACB28783.1"/>
    </source>
</evidence>
<dbReference type="EMBL" id="MK388096">
    <property type="protein sequence ID" value="QAV34823.1"/>
    <property type="molecule type" value="Genomic_DNA"/>
</dbReference>
<evidence type="ECO:0000313" key="7">
    <source>
        <dbReference type="EMBL" id="QAV34316.1"/>
    </source>
</evidence>
<evidence type="ECO:0000313" key="18">
    <source>
        <dbReference type="EMBL" id="QAV36851.1"/>
    </source>
</evidence>
<dbReference type="EMBL" id="MK388112">
    <property type="protein sequence ID" value="QAV37527.1"/>
    <property type="molecule type" value="Genomic_DNA"/>
</dbReference>
<evidence type="ECO:0000313" key="24">
    <source>
        <dbReference type="EMBL" id="QAV38203.1"/>
    </source>
</evidence>
<dbReference type="Pfam" id="PF17421">
    <property type="entry name" value="DUF5409"/>
    <property type="match status" value="1"/>
</dbReference>
<evidence type="ECO:0000313" key="14">
    <source>
        <dbReference type="EMBL" id="QAV35499.1"/>
    </source>
</evidence>
<evidence type="ECO:0000313" key="12">
    <source>
        <dbReference type="EMBL" id="QAV35161.1"/>
    </source>
</evidence>
<dbReference type="EMBL" id="MK388111">
    <property type="protein sequence ID" value="QAV37515.1"/>
    <property type="molecule type" value="Genomic_DNA"/>
</dbReference>
<evidence type="ECO:0000313" key="38">
    <source>
        <dbReference type="EMBL" id="QAV41245.1"/>
    </source>
</evidence>
<dbReference type="EMBL" id="MK388105">
    <property type="protein sequence ID" value="QAV36501.1"/>
    <property type="molecule type" value="Genomic_DNA"/>
</dbReference>
<dbReference type="EMBL" id="MK388144">
    <property type="protein sequence ID" value="QAV43092.1"/>
    <property type="molecule type" value="Genomic_DNA"/>
</dbReference>
<dbReference type="EMBL" id="MK388110">
    <property type="protein sequence ID" value="QAV37346.1"/>
    <property type="molecule type" value="Genomic_DNA"/>
</dbReference>
<evidence type="ECO:0000313" key="6">
    <source>
        <dbReference type="EMBL" id="AFU77761.1"/>
    </source>
</evidence>
<name>E2CZP7_9POXV</name>
<dbReference type="Proteomes" id="UP000292322">
    <property type="component" value="Segment"/>
</dbReference>
<evidence type="ECO:0000313" key="49">
    <source>
        <dbReference type="EMBL" id="QCO69336.1"/>
    </source>
</evidence>
<dbReference type="EMBL" id="MK388093">
    <property type="protein sequence ID" value="QAV34473.1"/>
    <property type="molecule type" value="Genomic_DNA"/>
</dbReference>
<dbReference type="Proteomes" id="UP000293894">
    <property type="component" value="Genome"/>
</dbReference>
<dbReference type="EMBL" id="MK388141">
    <property type="protein sequence ID" value="QAV42428.1"/>
    <property type="molecule type" value="Genomic_DNA"/>
</dbReference>
<dbReference type="EMBL" id="MK388110">
    <property type="protein sequence ID" value="QAV37189.1"/>
    <property type="molecule type" value="Genomic_DNA"/>
</dbReference>
<dbReference type="EMBL" id="MK388094">
    <property type="protein sequence ID" value="QAV34642.1"/>
    <property type="molecule type" value="Genomic_DNA"/>
</dbReference>
<dbReference type="Proteomes" id="UP000291628">
    <property type="component" value="Segment"/>
</dbReference>
<evidence type="ECO:0000313" key="32">
    <source>
        <dbReference type="EMBL" id="QAV39555.1"/>
    </source>
</evidence>
<dbReference type="EMBL" id="MK388124">
    <property type="protein sequence ID" value="QAV39555.1"/>
    <property type="molecule type" value="Genomic_DNA"/>
</dbReference>
<accession>E2CZP7</accession>
<dbReference type="EMBL" id="MK388115">
    <property type="protein sequence ID" value="QAV38191.1"/>
    <property type="molecule type" value="Genomic_DNA"/>
</dbReference>
<dbReference type="Proteomes" id="UP000291627">
    <property type="component" value="Segment"/>
</dbReference>
<evidence type="ECO:0000313" key="9">
    <source>
        <dbReference type="EMBL" id="QAV34654.1"/>
    </source>
</evidence>
<dbReference type="EMBL" id="JX565566">
    <property type="protein sequence ID" value="AFU77604.1"/>
    <property type="molecule type" value="Genomic_DNA"/>
</dbReference>
<dbReference type="Proteomes" id="UP000293008">
    <property type="component" value="Segment"/>
</dbReference>
<evidence type="ECO:0000313" key="8">
    <source>
        <dbReference type="EMBL" id="QAV34485.1"/>
    </source>
</evidence>
<dbReference type="Proteomes" id="UP000293687">
    <property type="component" value="Segment"/>
</dbReference>
<evidence type="ECO:0000313" key="13">
    <source>
        <dbReference type="EMBL" id="QAV35330.1"/>
    </source>
</evidence>
<evidence type="ECO:0000313" key="31">
    <source>
        <dbReference type="EMBL" id="QAV39386.1"/>
    </source>
</evidence>
<dbReference type="EMBL" id="EU552530">
    <property type="protein sequence ID" value="ACB28783.1"/>
    <property type="molecule type" value="Genomic_DNA"/>
</dbReference>
<dbReference type="Proteomes" id="UP000291100">
    <property type="component" value="Genome"/>
</dbReference>
<dbReference type="EMBL" id="MK388113">
    <property type="protein sequence ID" value="QAV37696.1"/>
    <property type="molecule type" value="Genomic_DNA"/>
</dbReference>
<dbReference type="EMBL" id="MK388136">
    <property type="protein sequence ID" value="QAV41583.1"/>
    <property type="molecule type" value="Genomic_DNA"/>
</dbReference>
<dbReference type="EMBL" id="MK388126">
    <property type="protein sequence ID" value="QAV39893.1"/>
    <property type="molecule type" value="Genomic_DNA"/>
</dbReference>
<evidence type="ECO:0000313" key="48">
    <source>
        <dbReference type="EMBL" id="QAV42935.1"/>
    </source>
</evidence>
<dbReference type="Proteomes" id="UP000294706">
    <property type="component" value="Segment"/>
</dbReference>
<dbReference type="EMBL" id="MK388137">
    <property type="protein sequence ID" value="QAV41909.1"/>
    <property type="molecule type" value="Genomic_DNA"/>
</dbReference>
<dbReference type="EMBL" id="MK388098">
    <property type="protein sequence ID" value="QAV35161.1"/>
    <property type="molecule type" value="Genomic_DNA"/>
</dbReference>
<dbReference type="EMBL" id="MK388124">
    <property type="protein sequence ID" value="QAV39712.1"/>
    <property type="molecule type" value="Genomic_DNA"/>
</dbReference>
<dbReference type="EMBL" id="MK388099">
    <property type="protein sequence ID" value="QAV35487.1"/>
    <property type="molecule type" value="Genomic_DNA"/>
</dbReference>
<dbReference type="EMBL" id="JX565566">
    <property type="protein sequence ID" value="AFU77761.1"/>
    <property type="molecule type" value="Genomic_DNA"/>
</dbReference>
<evidence type="ECO:0000313" key="54">
    <source>
        <dbReference type="Proteomes" id="UP000291087"/>
    </source>
</evidence>
<dbReference type="Proteomes" id="UP000292524">
    <property type="component" value="Genome"/>
</dbReference>
<dbReference type="Proteomes" id="UP000293155">
    <property type="component" value="Genome"/>
</dbReference>
<evidence type="ECO:0000313" key="42">
    <source>
        <dbReference type="EMBL" id="QAV41921.1"/>
    </source>
</evidence>
<dbReference type="EMBL" id="MK388125">
    <property type="protein sequence ID" value="QAV39724.1"/>
    <property type="molecule type" value="Genomic_DNA"/>
</dbReference>
<dbReference type="EMBL" id="MK388106">
    <property type="protein sequence ID" value="QAV36670.1"/>
    <property type="molecule type" value="Genomic_DNA"/>
</dbReference>
<dbReference type="Proteomes" id="UP000291093">
    <property type="component" value="Segment"/>
</dbReference>
<dbReference type="EMBL" id="MK388139">
    <property type="protein sequence ID" value="QAV42247.1"/>
    <property type="molecule type" value="Genomic_DNA"/>
</dbReference>
<evidence type="ECO:0000313" key="26">
    <source>
        <dbReference type="EMBL" id="QAV38541.1"/>
    </source>
</evidence>
<evidence type="ECO:0000313" key="2">
    <source>
        <dbReference type="EMBL" id="ACB28625.1"/>
    </source>
</evidence>
<dbReference type="EMBL" id="MK388140">
    <property type="protein sequence ID" value="QAV42259.1"/>
    <property type="molecule type" value="Genomic_DNA"/>
</dbReference>
<dbReference type="Proteomes" id="UP000291454">
    <property type="component" value="Genome"/>
</dbReference>
<dbReference type="Proteomes" id="UP000292892">
    <property type="component" value="Genome"/>
</dbReference>
<accession>K4J376</accession>
<dbReference type="EMBL" id="MK388127">
    <property type="protein sequence ID" value="QAV40062.1"/>
    <property type="molecule type" value="Genomic_DNA"/>
</dbReference>
<dbReference type="EMBL" id="MK388114">
    <property type="protein sequence ID" value="QAV37865.1"/>
    <property type="molecule type" value="Genomic_DNA"/>
</dbReference>
<dbReference type="EMBL" id="GQ409969">
    <property type="protein sequence ID" value="ADK63642.1"/>
    <property type="molecule type" value="Genomic_DNA"/>
</dbReference>
<dbReference type="EMBL" id="MK388127">
    <property type="protein sequence ID" value="QAV40219.1"/>
    <property type="molecule type" value="Genomic_DNA"/>
</dbReference>
<proteinExistence type="predicted"/>
<dbReference type="Proteomes" id="UP000291290">
    <property type="component" value="Segment"/>
</dbReference>
<dbReference type="EMBL" id="MK388116">
    <property type="protein sequence ID" value="QAV38360.1"/>
    <property type="molecule type" value="Genomic_DNA"/>
</dbReference>
<evidence type="ECO:0000313" key="17">
    <source>
        <dbReference type="EMBL" id="QAV36682.1"/>
    </source>
</evidence>
<dbReference type="Proteomes" id="UP000291536">
    <property type="component" value="Genome"/>
</dbReference>
<dbReference type="EMBL" id="MK388119">
    <property type="protein sequence ID" value="QAV38710.1"/>
    <property type="molecule type" value="Genomic_DNA"/>
</dbReference>
<dbReference type="Proteomes" id="UP000158288">
    <property type="component" value="Segment"/>
</dbReference>
<dbReference type="EMBL" id="MK388112">
    <property type="protein sequence ID" value="QAV37684.1"/>
    <property type="molecule type" value="Genomic_DNA"/>
</dbReference>
<dbReference type="EMBL" id="MK388101">
    <property type="protein sequence ID" value="QAV35825.1"/>
    <property type="molecule type" value="Genomic_DNA"/>
</dbReference>
<evidence type="ECO:0000313" key="19">
    <source>
        <dbReference type="EMBL" id="QAV37189.1"/>
    </source>
</evidence>
<evidence type="ECO:0000313" key="15">
    <source>
        <dbReference type="EMBL" id="QAV36175.1"/>
    </source>
</evidence>
<dbReference type="EMBL" id="MK388126">
    <property type="protein sequence ID" value="QAV40050.1"/>
    <property type="molecule type" value="Genomic_DNA"/>
</dbReference>
<evidence type="ECO:0000313" key="34">
    <source>
        <dbReference type="EMBL" id="QAV39893.1"/>
    </source>
</evidence>
<dbReference type="Proteomes" id="UP000291083">
    <property type="component" value="Segment"/>
</dbReference>
<dbReference type="EMBL" id="MK388107">
    <property type="protein sequence ID" value="QAV36839.1"/>
    <property type="molecule type" value="Genomic_DNA"/>
</dbReference>
<dbReference type="Proteomes" id="UP000293046">
    <property type="component" value="Segment"/>
</dbReference>
<dbReference type="Proteomes" id="UP000291211">
    <property type="component" value="Genome"/>
</dbReference>
<dbReference type="RefSeq" id="NP_051875.1">
    <property type="nucleotide sequence ID" value="NC_001132.2"/>
</dbReference>
<dbReference type="EMBL" id="MK388121">
    <property type="protein sequence ID" value="QAV39205.1"/>
    <property type="molecule type" value="Genomic_DNA"/>
</dbReference>
<evidence type="ECO:0000313" key="35">
    <source>
        <dbReference type="EMBL" id="QAV40062.1"/>
    </source>
</evidence>
<dbReference type="Proteomes" id="UP000291359">
    <property type="component" value="Segment"/>
</dbReference>
<dbReference type="Proteomes" id="UP000293723">
    <property type="component" value="Segment"/>
</dbReference>
<evidence type="ECO:0000313" key="47">
    <source>
        <dbReference type="EMBL" id="QAV42766.1"/>
    </source>
</evidence>
<dbReference type="EMBL" id="MK388097">
    <property type="protein sequence ID" value="QAV35149.1"/>
    <property type="molecule type" value="Genomic_DNA"/>
</dbReference>
<dbReference type="EMBL" id="MK388100">
    <property type="protein sequence ID" value="QAV35656.1"/>
    <property type="molecule type" value="Genomic_DNA"/>
</dbReference>
<dbReference type="EMBL" id="MK388138">
    <property type="protein sequence ID" value="QAV41921.1"/>
    <property type="molecule type" value="Genomic_DNA"/>
</dbReference>
<dbReference type="EMBL" id="MK388115">
    <property type="protein sequence ID" value="QAV38034.1"/>
    <property type="molecule type" value="Genomic_DNA"/>
</dbReference>
<dbReference type="Proteomes" id="UP000293733">
    <property type="component" value="Segment"/>
</dbReference>
<sequence length="90" mass="10387">MLSYLVGPILSICYFVIGRLTGLVQYLVVKMIWFVVGSPYSYLPSLNPYSYLPSFNPFKKEEKKDDGFIASFNPFKKEEPKKSSWFGWTG</sequence>
<dbReference type="Proteomes" id="UP000292684">
    <property type="component" value="Segment"/>
</dbReference>
<dbReference type="Proteomes" id="UP000292368">
    <property type="component" value="Segment"/>
</dbReference>
<dbReference type="GeneID" id="932076"/>
<dbReference type="Proteomes" id="UP000291978">
    <property type="component" value="Segment"/>
</dbReference>
<dbReference type="EMBL" id="MK836424">
    <property type="protein sequence ID" value="QCO69422.1"/>
    <property type="molecule type" value="Genomic_DNA"/>
</dbReference>
<evidence type="ECO:0000313" key="50">
    <source>
        <dbReference type="Proteomes" id="UP000096711"/>
    </source>
</evidence>
<evidence type="ECO:0000313" key="16">
    <source>
        <dbReference type="EMBL" id="QAV36344.1"/>
    </source>
</evidence>
<dbReference type="Proteomes" id="UP000294146">
    <property type="component" value="Segment"/>
</dbReference>
<dbReference type="EMBL" id="MK388141">
    <property type="protein sequence ID" value="QAV42585.1"/>
    <property type="molecule type" value="Genomic_DNA"/>
</dbReference>
<dbReference type="EMBL" id="MK388135">
    <property type="protein sequence ID" value="QAV41571.1"/>
    <property type="molecule type" value="Genomic_DNA"/>
</dbReference>
<dbReference type="EMBL" id="MK388131">
    <property type="protein sequence ID" value="QAV40738.1"/>
    <property type="molecule type" value="Genomic_DNA"/>
</dbReference>
<dbReference type="Proteomes" id="UP000292450">
    <property type="component" value="Segment"/>
</dbReference>
<evidence type="ECO:0000313" key="51">
    <source>
        <dbReference type="Proteomes" id="UP000158288"/>
    </source>
</evidence>
<dbReference type="RefSeq" id="NP_051717.1">
    <property type="nucleotide sequence ID" value="NC_001132.2"/>
</dbReference>
<dbReference type="EMBL" id="MK388116">
    <property type="protein sequence ID" value="QAV38203.1"/>
    <property type="molecule type" value="Genomic_DNA"/>
</dbReference>